<keyword evidence="1" id="KW-0812">Transmembrane</keyword>
<dbReference type="EMBL" id="BK015596">
    <property type="protein sequence ID" value="DAE14893.1"/>
    <property type="molecule type" value="Genomic_DNA"/>
</dbReference>
<evidence type="ECO:0000256" key="1">
    <source>
        <dbReference type="SAM" id="Phobius"/>
    </source>
</evidence>
<evidence type="ECO:0000313" key="2">
    <source>
        <dbReference type="EMBL" id="DAE14893.1"/>
    </source>
</evidence>
<feature type="transmembrane region" description="Helical" evidence="1">
    <location>
        <begin position="12"/>
        <end position="30"/>
    </location>
</feature>
<sequence length="36" mass="4580">MLLYIHSLLRVIHFFLYLLYYQSILIHYFLTLNLYQ</sequence>
<name>A0A8S5Q823_9CAUD</name>
<keyword evidence="1" id="KW-1133">Transmembrane helix</keyword>
<protein>
    <submittedName>
        <fullName evidence="2">Uncharacterized protein</fullName>
    </submittedName>
</protein>
<proteinExistence type="predicted"/>
<reference evidence="2" key="1">
    <citation type="journal article" date="2021" name="Proc. Natl. Acad. Sci. U.S.A.">
        <title>A Catalog of Tens of Thousands of Viruses from Human Metagenomes Reveals Hidden Associations with Chronic Diseases.</title>
        <authorList>
            <person name="Tisza M.J."/>
            <person name="Buck C.B."/>
        </authorList>
    </citation>
    <scope>NUCLEOTIDE SEQUENCE</scope>
    <source>
        <strain evidence="2">Ct1IL4</strain>
    </source>
</reference>
<organism evidence="2">
    <name type="scientific">Myoviridae sp. ct1IL4</name>
    <dbReference type="NCBI Taxonomy" id="2825019"/>
    <lineage>
        <taxon>Viruses</taxon>
        <taxon>Duplodnaviria</taxon>
        <taxon>Heunggongvirae</taxon>
        <taxon>Uroviricota</taxon>
        <taxon>Caudoviricetes</taxon>
    </lineage>
</organism>
<accession>A0A8S5Q823</accession>
<keyword evidence="1" id="KW-0472">Membrane</keyword>